<reference evidence="1 2" key="1">
    <citation type="submission" date="2024-10" db="EMBL/GenBank/DDBJ databases">
        <title>Updated reference genomes for cyclostephanoid diatoms.</title>
        <authorList>
            <person name="Roberts W.R."/>
            <person name="Alverson A.J."/>
        </authorList>
    </citation>
    <scope>NUCLEOTIDE SEQUENCE [LARGE SCALE GENOMIC DNA]</scope>
    <source>
        <strain evidence="1 2">AJA010-31</strain>
    </source>
</reference>
<sequence>MPVFERPLLEEQYQLLSNAIGNIIGSVNLDLKGCIFGNDQSFNRIVTSCTGVKSLKVNCHTHENYAAVAALLQDPRAKLESLNMEWGRLHGEGFTLMRPSLIGNTTMKYLTIGRFDDAEGQFPTILCDASSIESICNSN</sequence>
<dbReference type="EMBL" id="JALLPJ020000306">
    <property type="protein sequence ID" value="KAL3795959.1"/>
    <property type="molecule type" value="Genomic_DNA"/>
</dbReference>
<evidence type="ECO:0000313" key="1">
    <source>
        <dbReference type="EMBL" id="KAL3795959.1"/>
    </source>
</evidence>
<dbReference type="AlphaFoldDB" id="A0ABD3Q7V4"/>
<evidence type="ECO:0000313" key="2">
    <source>
        <dbReference type="Proteomes" id="UP001530400"/>
    </source>
</evidence>
<dbReference type="Proteomes" id="UP001530400">
    <property type="component" value="Unassembled WGS sequence"/>
</dbReference>
<accession>A0ABD3Q7V4</accession>
<comment type="caution">
    <text evidence="1">The sequence shown here is derived from an EMBL/GenBank/DDBJ whole genome shotgun (WGS) entry which is preliminary data.</text>
</comment>
<organism evidence="1 2">
    <name type="scientific">Cyclotella atomus</name>
    <dbReference type="NCBI Taxonomy" id="382360"/>
    <lineage>
        <taxon>Eukaryota</taxon>
        <taxon>Sar</taxon>
        <taxon>Stramenopiles</taxon>
        <taxon>Ochrophyta</taxon>
        <taxon>Bacillariophyta</taxon>
        <taxon>Coscinodiscophyceae</taxon>
        <taxon>Thalassiosirophycidae</taxon>
        <taxon>Stephanodiscales</taxon>
        <taxon>Stephanodiscaceae</taxon>
        <taxon>Cyclotella</taxon>
    </lineage>
</organism>
<dbReference type="SUPFAM" id="SSF52047">
    <property type="entry name" value="RNI-like"/>
    <property type="match status" value="1"/>
</dbReference>
<protein>
    <submittedName>
        <fullName evidence="1">Uncharacterized protein</fullName>
    </submittedName>
</protein>
<name>A0ABD3Q7V4_9STRA</name>
<dbReference type="InterPro" id="IPR032675">
    <property type="entry name" value="LRR_dom_sf"/>
</dbReference>
<dbReference type="Gene3D" id="3.80.10.10">
    <property type="entry name" value="Ribonuclease Inhibitor"/>
    <property type="match status" value="1"/>
</dbReference>
<proteinExistence type="predicted"/>
<keyword evidence="2" id="KW-1185">Reference proteome</keyword>
<gene>
    <name evidence="1" type="ORF">ACHAWO_001773</name>
</gene>